<dbReference type="GO" id="GO:0006811">
    <property type="term" value="P:monoatomic ion transport"/>
    <property type="evidence" value="ECO:0007669"/>
    <property type="project" value="UniProtKB-KW"/>
</dbReference>
<dbReference type="PANTHER" id="PTHR33619:SF3">
    <property type="entry name" value="POLYSACCHARIDE EXPORT PROTEIN GFCE-RELATED"/>
    <property type="match status" value="1"/>
</dbReference>
<evidence type="ECO:0000313" key="18">
    <source>
        <dbReference type="EMBL" id="MCW3785466.1"/>
    </source>
</evidence>
<dbReference type="AlphaFoldDB" id="A0AAE3M1Z0"/>
<dbReference type="GO" id="GO:0046930">
    <property type="term" value="C:pore complex"/>
    <property type="evidence" value="ECO:0007669"/>
    <property type="project" value="UniProtKB-KW"/>
</dbReference>
<dbReference type="RefSeq" id="WP_301189038.1">
    <property type="nucleotide sequence ID" value="NZ_JAPDPJ010000003.1"/>
</dbReference>
<evidence type="ECO:0000256" key="8">
    <source>
        <dbReference type="ARBA" id="ARBA00023047"/>
    </source>
</evidence>
<dbReference type="InterPro" id="IPR003715">
    <property type="entry name" value="Poly_export_N"/>
</dbReference>
<keyword evidence="14" id="KW-0449">Lipoprotein</keyword>
<protein>
    <submittedName>
        <fullName evidence="18">Polysaccharide biosynthesis/export family protein</fullName>
    </submittedName>
</protein>
<dbReference type="PANTHER" id="PTHR33619">
    <property type="entry name" value="POLYSACCHARIDE EXPORT PROTEIN GFCE-RELATED"/>
    <property type="match status" value="1"/>
</dbReference>
<keyword evidence="12" id="KW-0564">Palmitate</keyword>
<comment type="caution">
    <text evidence="18">The sequence shown here is derived from an EMBL/GenBank/DDBJ whole genome shotgun (WGS) entry which is preliminary data.</text>
</comment>
<evidence type="ECO:0000256" key="1">
    <source>
        <dbReference type="ARBA" id="ARBA00004571"/>
    </source>
</evidence>
<evidence type="ECO:0000256" key="9">
    <source>
        <dbReference type="ARBA" id="ARBA00023065"/>
    </source>
</evidence>
<evidence type="ECO:0000256" key="6">
    <source>
        <dbReference type="ARBA" id="ARBA00022692"/>
    </source>
</evidence>
<evidence type="ECO:0000313" key="19">
    <source>
        <dbReference type="Proteomes" id="UP001209229"/>
    </source>
</evidence>
<dbReference type="GO" id="GO:0009279">
    <property type="term" value="C:cell outer membrane"/>
    <property type="evidence" value="ECO:0007669"/>
    <property type="project" value="UniProtKB-SubCell"/>
</dbReference>
<keyword evidence="11 15" id="KW-0472">Membrane</keyword>
<evidence type="ECO:0000256" key="10">
    <source>
        <dbReference type="ARBA" id="ARBA00023114"/>
    </source>
</evidence>
<dbReference type="Pfam" id="PF22461">
    <property type="entry name" value="SLBB_2"/>
    <property type="match status" value="1"/>
</dbReference>
<evidence type="ECO:0000256" key="11">
    <source>
        <dbReference type="ARBA" id="ARBA00023136"/>
    </source>
</evidence>
<keyword evidence="8" id="KW-0625">Polysaccharide transport</keyword>
<dbReference type="GO" id="GO:0015288">
    <property type="term" value="F:porin activity"/>
    <property type="evidence" value="ECO:0007669"/>
    <property type="project" value="UniProtKB-KW"/>
</dbReference>
<evidence type="ECO:0000256" key="14">
    <source>
        <dbReference type="ARBA" id="ARBA00023288"/>
    </source>
</evidence>
<proteinExistence type="inferred from homology"/>
<keyword evidence="13" id="KW-0998">Cell outer membrane</keyword>
<name>A0AAE3M1Z0_9BACT</name>
<dbReference type="Gene3D" id="3.10.560.10">
    <property type="entry name" value="Outer membrane lipoprotein wza domain like"/>
    <property type="match status" value="1"/>
</dbReference>
<evidence type="ECO:0000259" key="16">
    <source>
        <dbReference type="Pfam" id="PF02563"/>
    </source>
</evidence>
<evidence type="ECO:0000256" key="15">
    <source>
        <dbReference type="SAM" id="Phobius"/>
    </source>
</evidence>
<feature type="domain" description="SLBB" evidence="17">
    <location>
        <begin position="145"/>
        <end position="224"/>
    </location>
</feature>
<keyword evidence="6 15" id="KW-0812">Transmembrane</keyword>
<accession>A0AAE3M1Z0</accession>
<evidence type="ECO:0000259" key="17">
    <source>
        <dbReference type="Pfam" id="PF22461"/>
    </source>
</evidence>
<feature type="transmembrane region" description="Helical" evidence="15">
    <location>
        <begin position="238"/>
        <end position="257"/>
    </location>
</feature>
<keyword evidence="4" id="KW-1134">Transmembrane beta strand</keyword>
<dbReference type="Proteomes" id="UP001209229">
    <property type="component" value="Unassembled WGS sequence"/>
</dbReference>
<comment type="subcellular location">
    <subcellularLocation>
        <location evidence="1">Cell outer membrane</location>
        <topology evidence="1">Multi-pass membrane protein</topology>
    </subcellularLocation>
</comment>
<dbReference type="EMBL" id="JAPDPJ010000003">
    <property type="protein sequence ID" value="MCW3785466.1"/>
    <property type="molecule type" value="Genomic_DNA"/>
</dbReference>
<dbReference type="Pfam" id="PF02563">
    <property type="entry name" value="Poly_export"/>
    <property type="match status" value="1"/>
</dbReference>
<dbReference type="InterPro" id="IPR054765">
    <property type="entry name" value="SLBB_dom"/>
</dbReference>
<evidence type="ECO:0000256" key="12">
    <source>
        <dbReference type="ARBA" id="ARBA00023139"/>
    </source>
</evidence>
<evidence type="ECO:0000256" key="2">
    <source>
        <dbReference type="ARBA" id="ARBA00009450"/>
    </source>
</evidence>
<evidence type="ECO:0000256" key="13">
    <source>
        <dbReference type="ARBA" id="ARBA00023237"/>
    </source>
</evidence>
<dbReference type="PROSITE" id="PS51257">
    <property type="entry name" value="PROKAR_LIPOPROTEIN"/>
    <property type="match status" value="1"/>
</dbReference>
<keyword evidence="3" id="KW-0813">Transport</keyword>
<sequence>MNKQKNHIWFPFLLILFFASCIPQKETLYLQDKESRMEFNELTEITGKYILQTNDYLFIRVSTFDPKISEFFNATQGSNMSGSNMQGNTMFMYMIDDDMNIDYPYAGKINLAGCNIFQAKDKIKEALKPFLKDAHILVRLGSNSYTILGEVGSPGVQSMSKDQITIFEAIGQAGDLKPTAKRKEVKIVRPTKTGKTETLIVDLTDHKIVGSEYYYVYPNDLIYVKPMRAKQWGIGESFSLGVLSTVLSFTITIIALTK</sequence>
<keyword evidence="9" id="KW-0406">Ion transport</keyword>
<dbReference type="InterPro" id="IPR049712">
    <property type="entry name" value="Poly_export"/>
</dbReference>
<keyword evidence="15" id="KW-1133">Transmembrane helix</keyword>
<comment type="similarity">
    <text evidence="2">Belongs to the BexD/CtrA/VexA family.</text>
</comment>
<evidence type="ECO:0000256" key="5">
    <source>
        <dbReference type="ARBA" id="ARBA00022597"/>
    </source>
</evidence>
<reference evidence="18" key="1">
    <citation type="submission" date="2022-10" db="EMBL/GenBank/DDBJ databases">
        <authorList>
            <person name="Yu W.X."/>
        </authorList>
    </citation>
    <scope>NUCLEOTIDE SEQUENCE</scope>
    <source>
        <strain evidence="18">AAT</strain>
    </source>
</reference>
<keyword evidence="10" id="KW-0626">Porin</keyword>
<keyword evidence="7" id="KW-0732">Signal</keyword>
<feature type="domain" description="Polysaccharide export protein N-terminal" evidence="16">
    <location>
        <begin position="46"/>
        <end position="140"/>
    </location>
</feature>
<keyword evidence="19" id="KW-1185">Reference proteome</keyword>
<gene>
    <name evidence="18" type="ORF">OM075_03250</name>
</gene>
<keyword evidence="5" id="KW-0762">Sugar transport</keyword>
<evidence type="ECO:0000256" key="7">
    <source>
        <dbReference type="ARBA" id="ARBA00022729"/>
    </source>
</evidence>
<organism evidence="18 19">
    <name type="scientific">Plebeiibacterium sediminum</name>
    <dbReference type="NCBI Taxonomy" id="2992112"/>
    <lineage>
        <taxon>Bacteria</taxon>
        <taxon>Pseudomonadati</taxon>
        <taxon>Bacteroidota</taxon>
        <taxon>Bacteroidia</taxon>
        <taxon>Marinilabiliales</taxon>
        <taxon>Marinilabiliaceae</taxon>
        <taxon>Plebeiibacterium</taxon>
    </lineage>
</organism>
<dbReference type="Gene3D" id="3.30.1950.10">
    <property type="entry name" value="wza like domain"/>
    <property type="match status" value="1"/>
</dbReference>
<evidence type="ECO:0000256" key="4">
    <source>
        <dbReference type="ARBA" id="ARBA00022452"/>
    </source>
</evidence>
<evidence type="ECO:0000256" key="3">
    <source>
        <dbReference type="ARBA" id="ARBA00022448"/>
    </source>
</evidence>
<dbReference type="GO" id="GO:0015159">
    <property type="term" value="F:polysaccharide transmembrane transporter activity"/>
    <property type="evidence" value="ECO:0007669"/>
    <property type="project" value="InterPro"/>
</dbReference>